<keyword evidence="9" id="KW-1185">Reference proteome</keyword>
<evidence type="ECO:0000256" key="5">
    <source>
        <dbReference type="ARBA" id="ARBA00023170"/>
    </source>
</evidence>
<feature type="domain" description="Receptor ligand binding region" evidence="7">
    <location>
        <begin position="11"/>
        <end position="97"/>
    </location>
</feature>
<evidence type="ECO:0000256" key="6">
    <source>
        <dbReference type="ARBA" id="ARBA00023180"/>
    </source>
</evidence>
<dbReference type="OrthoDB" id="9049533at2759"/>
<keyword evidence="2" id="KW-0812">Transmembrane</keyword>
<evidence type="ECO:0000256" key="2">
    <source>
        <dbReference type="ARBA" id="ARBA00022692"/>
    </source>
</evidence>
<dbReference type="InterPro" id="IPR028082">
    <property type="entry name" value="Peripla_BP_I"/>
</dbReference>
<keyword evidence="3" id="KW-1133">Transmembrane helix</keyword>
<keyword evidence="4" id="KW-0472">Membrane</keyword>
<dbReference type="AlphaFoldDB" id="A0A9Q0XH13"/>
<evidence type="ECO:0000313" key="9">
    <source>
        <dbReference type="Proteomes" id="UP001142489"/>
    </source>
</evidence>
<dbReference type="PANTHER" id="PTHR24061:SF599">
    <property type="entry name" value="G-PROTEIN COUPLED RECEPTORS FAMILY 3 PROFILE DOMAIN-CONTAINING PROTEIN"/>
    <property type="match status" value="1"/>
</dbReference>
<evidence type="ECO:0000256" key="1">
    <source>
        <dbReference type="ARBA" id="ARBA00004141"/>
    </source>
</evidence>
<evidence type="ECO:0000313" key="8">
    <source>
        <dbReference type="EMBL" id="KAJ7313854.1"/>
    </source>
</evidence>
<dbReference type="SUPFAM" id="SSF53822">
    <property type="entry name" value="Periplasmic binding protein-like I"/>
    <property type="match status" value="1"/>
</dbReference>
<dbReference type="GO" id="GO:0005886">
    <property type="term" value="C:plasma membrane"/>
    <property type="evidence" value="ECO:0007669"/>
    <property type="project" value="TreeGrafter"/>
</dbReference>
<evidence type="ECO:0000256" key="4">
    <source>
        <dbReference type="ARBA" id="ARBA00023136"/>
    </source>
</evidence>
<protein>
    <recommendedName>
        <fullName evidence="7">Receptor ligand binding region domain-containing protein</fullName>
    </recommendedName>
</protein>
<evidence type="ECO:0000259" key="7">
    <source>
        <dbReference type="Pfam" id="PF01094"/>
    </source>
</evidence>
<proteinExistence type="predicted"/>
<dbReference type="Proteomes" id="UP001142489">
    <property type="component" value="Unassembled WGS sequence"/>
</dbReference>
<dbReference type="InterPro" id="IPR001828">
    <property type="entry name" value="ANF_lig-bd_rcpt"/>
</dbReference>
<dbReference type="PRINTS" id="PR00248">
    <property type="entry name" value="GPCRMGR"/>
</dbReference>
<evidence type="ECO:0000256" key="3">
    <source>
        <dbReference type="ARBA" id="ARBA00022989"/>
    </source>
</evidence>
<dbReference type="Pfam" id="PF01094">
    <property type="entry name" value="ANF_receptor"/>
    <property type="match status" value="1"/>
</dbReference>
<keyword evidence="6" id="KW-0325">Glycoprotein</keyword>
<dbReference type="GO" id="GO:0004930">
    <property type="term" value="F:G protein-coupled receptor activity"/>
    <property type="evidence" value="ECO:0007669"/>
    <property type="project" value="InterPro"/>
</dbReference>
<keyword evidence="5" id="KW-0675">Receptor</keyword>
<sequence>MVPNNYQHILALAFAVKEINENPWLLTNLTLGFHIYDSYFNAKQTYHATMLLLSTLERFFPNYVCDIKKNLVAVVGGLDSDTSLYMATLLDSYKIPQRDKGQRQKLRLASREGRKLASPLAILSVSSSIWDEPTLSCTIGAGLAVRHSHQEWGSSATTPRAARCVYFRFRSCLDRSRALKHLRSLGWDRRRDDLLA</sequence>
<dbReference type="PANTHER" id="PTHR24061">
    <property type="entry name" value="CALCIUM-SENSING RECEPTOR-RELATED"/>
    <property type="match status" value="1"/>
</dbReference>
<organism evidence="8 9">
    <name type="scientific">Phrynocephalus forsythii</name>
    <dbReference type="NCBI Taxonomy" id="171643"/>
    <lineage>
        <taxon>Eukaryota</taxon>
        <taxon>Metazoa</taxon>
        <taxon>Chordata</taxon>
        <taxon>Craniata</taxon>
        <taxon>Vertebrata</taxon>
        <taxon>Euteleostomi</taxon>
        <taxon>Lepidosauria</taxon>
        <taxon>Squamata</taxon>
        <taxon>Bifurcata</taxon>
        <taxon>Unidentata</taxon>
        <taxon>Episquamata</taxon>
        <taxon>Toxicofera</taxon>
        <taxon>Iguania</taxon>
        <taxon>Acrodonta</taxon>
        <taxon>Agamidae</taxon>
        <taxon>Agaminae</taxon>
        <taxon>Phrynocephalus</taxon>
    </lineage>
</organism>
<gene>
    <name evidence="8" type="ORF">JRQ81_005609</name>
</gene>
<dbReference type="InterPro" id="IPR000337">
    <property type="entry name" value="GPCR_3"/>
</dbReference>
<reference evidence="8" key="1">
    <citation type="journal article" date="2023" name="DNA Res.">
        <title>Chromosome-level genome assembly of Phrynocephalus forsythii using third-generation DNA sequencing and Hi-C analysis.</title>
        <authorList>
            <person name="Qi Y."/>
            <person name="Zhao W."/>
            <person name="Zhao Y."/>
            <person name="Niu C."/>
            <person name="Cao S."/>
            <person name="Zhang Y."/>
        </authorList>
    </citation>
    <scope>NUCLEOTIDE SEQUENCE</scope>
    <source>
        <tissue evidence="8">Muscle</tissue>
    </source>
</reference>
<accession>A0A9Q0XH13</accession>
<comment type="subcellular location">
    <subcellularLocation>
        <location evidence="1">Membrane</location>
        <topology evidence="1">Multi-pass membrane protein</topology>
    </subcellularLocation>
</comment>
<dbReference type="EMBL" id="JAPFRF010000012">
    <property type="protein sequence ID" value="KAJ7313854.1"/>
    <property type="molecule type" value="Genomic_DNA"/>
</dbReference>
<dbReference type="Gene3D" id="3.40.50.2300">
    <property type="match status" value="1"/>
</dbReference>
<name>A0A9Q0XH13_9SAUR</name>
<dbReference type="InterPro" id="IPR000068">
    <property type="entry name" value="GPCR_3_Ca_sens_rcpt-rel"/>
</dbReference>
<comment type="caution">
    <text evidence="8">The sequence shown here is derived from an EMBL/GenBank/DDBJ whole genome shotgun (WGS) entry which is preliminary data.</text>
</comment>